<dbReference type="OrthoDB" id="9804325at2"/>
<dbReference type="NCBIfam" id="NF008165">
    <property type="entry name" value="PRK10917.1-3"/>
    <property type="match status" value="1"/>
</dbReference>
<feature type="domain" description="Helicase ATP-binding" evidence="16">
    <location>
        <begin position="270"/>
        <end position="434"/>
    </location>
</feature>
<dbReference type="GO" id="GO:0003677">
    <property type="term" value="F:DNA binding"/>
    <property type="evidence" value="ECO:0007669"/>
    <property type="project" value="UniProtKB-KW"/>
</dbReference>
<dbReference type="PROSITE" id="PS51192">
    <property type="entry name" value="HELICASE_ATP_BIND_1"/>
    <property type="match status" value="1"/>
</dbReference>
<comment type="catalytic activity">
    <reaction evidence="12 15">
        <text>Couples ATP hydrolysis with the unwinding of duplex DNA by translocating in the 3'-5' direction.</text>
        <dbReference type="EC" id="5.6.2.4"/>
    </reaction>
</comment>
<evidence type="ECO:0000256" key="13">
    <source>
        <dbReference type="ARBA" id="ARBA00034808"/>
    </source>
</evidence>
<keyword evidence="6 15" id="KW-0347">Helicase</keyword>
<evidence type="ECO:0000256" key="6">
    <source>
        <dbReference type="ARBA" id="ARBA00022806"/>
    </source>
</evidence>
<reference evidence="19" key="1">
    <citation type="submission" date="2017-11" db="EMBL/GenBank/DDBJ databases">
        <authorList>
            <person name="Chan K.G."/>
            <person name="Lee L.S."/>
        </authorList>
    </citation>
    <scope>NUCLEOTIDE SEQUENCE [LARGE SCALE GENOMIC DNA]</scope>
    <source>
        <strain evidence="19">DSM 100970</strain>
    </source>
</reference>
<dbReference type="InterPro" id="IPR027417">
    <property type="entry name" value="P-loop_NTPase"/>
</dbReference>
<dbReference type="NCBIfam" id="NF008163">
    <property type="entry name" value="PRK10917.1-1"/>
    <property type="match status" value="1"/>
</dbReference>
<dbReference type="PANTHER" id="PTHR47964">
    <property type="entry name" value="ATP-DEPENDENT DNA HELICASE HOMOLOG RECG, CHLOROPLASTIC"/>
    <property type="match status" value="1"/>
</dbReference>
<dbReference type="Pfam" id="PF00270">
    <property type="entry name" value="DEAD"/>
    <property type="match status" value="1"/>
</dbReference>
<dbReference type="KEGG" id="nba:CUN60_00920"/>
<dbReference type="GO" id="GO:0006310">
    <property type="term" value="P:DNA recombination"/>
    <property type="evidence" value="ECO:0007669"/>
    <property type="project" value="UniProtKB-UniRule"/>
</dbReference>
<comment type="similarity">
    <text evidence="1 15">Belongs to the helicase family. RecG subfamily.</text>
</comment>
<dbReference type="Gene3D" id="2.40.50.140">
    <property type="entry name" value="Nucleic acid-binding proteins"/>
    <property type="match status" value="1"/>
</dbReference>
<comment type="function">
    <text evidence="15">Plays a critical role in recombination and DNA repair. Helps process Holliday junction intermediates to mature products by catalyzing branch migration. Has replication fork regression activity, unwinds stalled or blocked replication forks to make a HJ that can be resolved. Has a DNA unwinding activity characteristic of a DNA helicase with 3'-5' polarity.</text>
</comment>
<dbReference type="GO" id="GO:0016887">
    <property type="term" value="F:ATP hydrolysis activity"/>
    <property type="evidence" value="ECO:0007669"/>
    <property type="project" value="RHEA"/>
</dbReference>
<dbReference type="PANTHER" id="PTHR47964:SF1">
    <property type="entry name" value="ATP-DEPENDENT DNA HELICASE HOMOLOG RECG, CHLOROPLASTIC"/>
    <property type="match status" value="1"/>
</dbReference>
<dbReference type="InterPro" id="IPR004609">
    <property type="entry name" value="ATP-dep_DNA_helicase_RecG"/>
</dbReference>
<evidence type="ECO:0000256" key="11">
    <source>
        <dbReference type="ARBA" id="ARBA00023235"/>
    </source>
</evidence>
<name>A0A2I7N3A0_9NEIS</name>
<organism evidence="18 19">
    <name type="scientific">Aquella oligotrophica</name>
    <dbReference type="NCBI Taxonomy" id="2067065"/>
    <lineage>
        <taxon>Bacteria</taxon>
        <taxon>Pseudomonadati</taxon>
        <taxon>Pseudomonadota</taxon>
        <taxon>Betaproteobacteria</taxon>
        <taxon>Neisseriales</taxon>
        <taxon>Neisseriaceae</taxon>
        <taxon>Aquella</taxon>
    </lineage>
</organism>
<evidence type="ECO:0000256" key="7">
    <source>
        <dbReference type="ARBA" id="ARBA00022840"/>
    </source>
</evidence>
<keyword evidence="7 15" id="KW-0067">ATP-binding</keyword>
<gene>
    <name evidence="18" type="ORF">CUN60_00920</name>
</gene>
<dbReference type="AlphaFoldDB" id="A0A2I7N3A0"/>
<evidence type="ECO:0000256" key="3">
    <source>
        <dbReference type="ARBA" id="ARBA00022741"/>
    </source>
</evidence>
<dbReference type="Pfam" id="PF17191">
    <property type="entry name" value="RecG_wedge"/>
    <property type="match status" value="1"/>
</dbReference>
<evidence type="ECO:0000259" key="17">
    <source>
        <dbReference type="PROSITE" id="PS51194"/>
    </source>
</evidence>
<keyword evidence="8" id="KW-0238">DNA-binding</keyword>
<dbReference type="NCBIfam" id="NF008166">
    <property type="entry name" value="PRK10917.1-4"/>
    <property type="match status" value="1"/>
</dbReference>
<evidence type="ECO:0000256" key="4">
    <source>
        <dbReference type="ARBA" id="ARBA00022763"/>
    </source>
</evidence>
<keyword evidence="3 15" id="KW-0547">Nucleotide-binding</keyword>
<dbReference type="InterPro" id="IPR011545">
    <property type="entry name" value="DEAD/DEAH_box_helicase_dom"/>
</dbReference>
<dbReference type="CDD" id="cd04488">
    <property type="entry name" value="RecG_wedge_OBF"/>
    <property type="match status" value="1"/>
</dbReference>
<dbReference type="EMBL" id="CP024847">
    <property type="protein sequence ID" value="AUR50922.1"/>
    <property type="molecule type" value="Genomic_DNA"/>
</dbReference>
<dbReference type="SUPFAM" id="SSF52540">
    <property type="entry name" value="P-loop containing nucleoside triphosphate hydrolases"/>
    <property type="match status" value="2"/>
</dbReference>
<keyword evidence="9 15" id="KW-0233">DNA recombination</keyword>
<keyword evidence="4 15" id="KW-0227">DNA damage</keyword>
<dbReference type="InterPro" id="IPR012340">
    <property type="entry name" value="NA-bd_OB-fold"/>
</dbReference>
<dbReference type="InterPro" id="IPR001650">
    <property type="entry name" value="Helicase_C-like"/>
</dbReference>
<keyword evidence="11" id="KW-0413">Isomerase</keyword>
<dbReference type="Pfam" id="PF00271">
    <property type="entry name" value="Helicase_C"/>
    <property type="match status" value="1"/>
</dbReference>
<dbReference type="NCBIfam" id="NF008168">
    <property type="entry name" value="PRK10917.2-2"/>
    <property type="match status" value="1"/>
</dbReference>
<accession>A0A2I7N3A0</accession>
<dbReference type="InterPro" id="IPR014001">
    <property type="entry name" value="Helicase_ATP-bd"/>
</dbReference>
<dbReference type="InterPro" id="IPR033454">
    <property type="entry name" value="RecG_wedge"/>
</dbReference>
<dbReference type="InterPro" id="IPR045562">
    <property type="entry name" value="RecG_dom3_C"/>
</dbReference>
<dbReference type="GO" id="GO:0006281">
    <property type="term" value="P:DNA repair"/>
    <property type="evidence" value="ECO:0007669"/>
    <property type="project" value="UniProtKB-UniRule"/>
</dbReference>
<evidence type="ECO:0000313" key="18">
    <source>
        <dbReference type="EMBL" id="AUR50922.1"/>
    </source>
</evidence>
<keyword evidence="5 15" id="KW-0378">Hydrolase</keyword>
<evidence type="ECO:0000256" key="9">
    <source>
        <dbReference type="ARBA" id="ARBA00023172"/>
    </source>
</evidence>
<evidence type="ECO:0000256" key="14">
    <source>
        <dbReference type="ARBA" id="ARBA00048988"/>
    </source>
</evidence>
<evidence type="ECO:0000256" key="8">
    <source>
        <dbReference type="ARBA" id="ARBA00023125"/>
    </source>
</evidence>
<dbReference type="SMART" id="SM00490">
    <property type="entry name" value="HELICc"/>
    <property type="match status" value="1"/>
</dbReference>
<evidence type="ECO:0000256" key="10">
    <source>
        <dbReference type="ARBA" id="ARBA00023204"/>
    </source>
</evidence>
<evidence type="ECO:0000256" key="2">
    <source>
        <dbReference type="ARBA" id="ARBA00017846"/>
    </source>
</evidence>
<comment type="catalytic activity">
    <reaction evidence="14 15">
        <text>ATP + H2O = ADP + phosphate + H(+)</text>
        <dbReference type="Rhea" id="RHEA:13065"/>
        <dbReference type="ChEBI" id="CHEBI:15377"/>
        <dbReference type="ChEBI" id="CHEBI:15378"/>
        <dbReference type="ChEBI" id="CHEBI:30616"/>
        <dbReference type="ChEBI" id="CHEBI:43474"/>
        <dbReference type="ChEBI" id="CHEBI:456216"/>
        <dbReference type="EC" id="5.6.2.4"/>
    </reaction>
</comment>
<dbReference type="SUPFAM" id="SSF50249">
    <property type="entry name" value="Nucleic acid-binding proteins"/>
    <property type="match status" value="1"/>
</dbReference>
<protein>
    <recommendedName>
        <fullName evidence="2 15">ATP-dependent DNA helicase RecG</fullName>
        <ecNumber evidence="13 15">5.6.2.4</ecNumber>
    </recommendedName>
</protein>
<dbReference type="EC" id="5.6.2.4" evidence="13 15"/>
<evidence type="ECO:0000256" key="12">
    <source>
        <dbReference type="ARBA" id="ARBA00034617"/>
    </source>
</evidence>
<evidence type="ECO:0000313" key="19">
    <source>
        <dbReference type="Proteomes" id="UP000236655"/>
    </source>
</evidence>
<feature type="domain" description="Helicase C-terminal" evidence="17">
    <location>
        <begin position="453"/>
        <end position="613"/>
    </location>
</feature>
<dbReference type="GO" id="GO:0005524">
    <property type="term" value="F:ATP binding"/>
    <property type="evidence" value="ECO:0007669"/>
    <property type="project" value="UniProtKB-KW"/>
</dbReference>
<evidence type="ECO:0000256" key="1">
    <source>
        <dbReference type="ARBA" id="ARBA00007504"/>
    </source>
</evidence>
<dbReference type="SMART" id="SM00487">
    <property type="entry name" value="DEXDc"/>
    <property type="match status" value="1"/>
</dbReference>
<dbReference type="Proteomes" id="UP000236655">
    <property type="component" value="Chromosome"/>
</dbReference>
<dbReference type="FunFam" id="3.40.50.300:FF:000391">
    <property type="entry name" value="ATP-dependent DNA helicase RecG"/>
    <property type="match status" value="1"/>
</dbReference>
<dbReference type="NCBIfam" id="TIGR00643">
    <property type="entry name" value="recG"/>
    <property type="match status" value="1"/>
</dbReference>
<sequence length="678" mass="76669">MQILEQISDKAQLNNKLLKLGLSSWWDLALHIPLRYEDLTRVYPIAEARAGQQVMVEGEIISCEVIQRKNRQLIVKIADGDGFISLLFFHFFPNYSSQYKIGKRIRAFGEVKQDHFGNKTIIHPKIQTVNEEVKLSNTFTPIYPTTNGLNNQTIIQLVEDLFNANIIGETLPQNIIDRYKLLGLAQALLALHKLTPLQFKQKYQEKALARLKFDELLAQQLLMHKVYVKKHANPAPQLKTNNKYLIPLLAKLPFKLTKAQQKVLRETLQDMLLDKQMNRLLQGDVGSGKTIVATIAAVVAIENGFQACIMAPTEILAEQHYLKISSLCEEIGIKTGWLSGSQTKKQKQETYTAIAEGTIQLIVGTHAVFQKDVEFHNLGLAVIDEQHRFGVEQRLALINKNKQQLHPHQLMMSATPIPRSLAMSYYADLDVSVIDELPPGRTPISTLLINNNRRHEVIEFVRNKIDSGAQVYWVCPLIEESEKLELENALNTYQELANHLAPIKVGLIHGKLKAREKAQVMEEFSQNQLQLLVATTVIEVGVDVPNASIIVIEHSERMGLAQLHQLRGRVGRGNLQSECILLYEPGLSEVARQRLQVISSSTDGFEIARQDLLIRGPGELLGQRQSGLPALRFANLEEDLDILQQIKPLAREIAEKYPSHAKLLTDLWFHNKSIYTQS</sequence>
<dbReference type="Pfam" id="PF19833">
    <property type="entry name" value="RecG_dom3_C"/>
    <property type="match status" value="1"/>
</dbReference>
<dbReference type="Gene3D" id="3.40.50.300">
    <property type="entry name" value="P-loop containing nucleotide triphosphate hydrolases"/>
    <property type="match status" value="2"/>
</dbReference>
<evidence type="ECO:0000259" key="16">
    <source>
        <dbReference type="PROSITE" id="PS51192"/>
    </source>
</evidence>
<evidence type="ECO:0000256" key="5">
    <source>
        <dbReference type="ARBA" id="ARBA00022801"/>
    </source>
</evidence>
<keyword evidence="10 15" id="KW-0234">DNA repair</keyword>
<keyword evidence="19" id="KW-1185">Reference proteome</keyword>
<dbReference type="CDD" id="cd17992">
    <property type="entry name" value="DEXHc_RecG"/>
    <property type="match status" value="1"/>
</dbReference>
<dbReference type="GO" id="GO:0043138">
    <property type="term" value="F:3'-5' DNA helicase activity"/>
    <property type="evidence" value="ECO:0007669"/>
    <property type="project" value="UniProtKB-EC"/>
</dbReference>
<dbReference type="InterPro" id="IPR047112">
    <property type="entry name" value="RecG/Mfd"/>
</dbReference>
<dbReference type="PROSITE" id="PS51194">
    <property type="entry name" value="HELICASE_CTER"/>
    <property type="match status" value="1"/>
</dbReference>
<evidence type="ECO:0000256" key="15">
    <source>
        <dbReference type="RuleBase" id="RU363016"/>
    </source>
</evidence>
<proteinExistence type="inferred from homology"/>
<dbReference type="RefSeq" id="WP_102950222.1">
    <property type="nucleotide sequence ID" value="NZ_CP024847.1"/>
</dbReference>